<proteinExistence type="predicted"/>
<evidence type="ECO:0000313" key="1">
    <source>
        <dbReference type="EMBL" id="CAB4299074.1"/>
    </source>
</evidence>
<reference evidence="2" key="1">
    <citation type="journal article" date="2020" name="Genome Biol.">
        <title>Gamete binning: chromosome-level and haplotype-resolved genome assembly enabled by high-throughput single-cell sequencing of gamete genomes.</title>
        <authorList>
            <person name="Campoy J.A."/>
            <person name="Sun H."/>
            <person name="Goel M."/>
            <person name="Jiao W.-B."/>
            <person name="Folz-Donahue K."/>
            <person name="Wang N."/>
            <person name="Rubio M."/>
            <person name="Liu C."/>
            <person name="Kukat C."/>
            <person name="Ruiz D."/>
            <person name="Huettel B."/>
            <person name="Schneeberger K."/>
        </authorList>
    </citation>
    <scope>NUCLEOTIDE SEQUENCE [LARGE SCALE GENOMIC DNA]</scope>
    <source>
        <strain evidence="2">cv. Rojo Pasion</strain>
    </source>
</reference>
<dbReference type="EMBL" id="CAEKKB010000002">
    <property type="protein sequence ID" value="CAB4299074.1"/>
    <property type="molecule type" value="Genomic_DNA"/>
</dbReference>
<protein>
    <submittedName>
        <fullName evidence="1">Uncharacterized protein</fullName>
    </submittedName>
</protein>
<gene>
    <name evidence="1" type="ORF">ORAREDHAP_LOCUS12423</name>
</gene>
<organism evidence="1 2">
    <name type="scientific">Prunus armeniaca</name>
    <name type="common">Apricot</name>
    <name type="synonym">Armeniaca vulgaris</name>
    <dbReference type="NCBI Taxonomy" id="36596"/>
    <lineage>
        <taxon>Eukaryota</taxon>
        <taxon>Viridiplantae</taxon>
        <taxon>Streptophyta</taxon>
        <taxon>Embryophyta</taxon>
        <taxon>Tracheophyta</taxon>
        <taxon>Spermatophyta</taxon>
        <taxon>Magnoliopsida</taxon>
        <taxon>eudicotyledons</taxon>
        <taxon>Gunneridae</taxon>
        <taxon>Pentapetalae</taxon>
        <taxon>rosids</taxon>
        <taxon>fabids</taxon>
        <taxon>Rosales</taxon>
        <taxon>Rosaceae</taxon>
        <taxon>Amygdaloideae</taxon>
        <taxon>Amygdaleae</taxon>
        <taxon>Prunus</taxon>
    </lineage>
</organism>
<accession>A0A6J5WI95</accession>
<keyword evidence="2" id="KW-1185">Reference proteome</keyword>
<sequence>MASRTLRPAVGINTKSSTTHATIINGCETSVAYHVQSSHIGEASSKVERDPLCLNHVAPRGVVDESAISPSHT</sequence>
<dbReference type="AlphaFoldDB" id="A0A6J5WI95"/>
<evidence type="ECO:0000313" key="2">
    <source>
        <dbReference type="Proteomes" id="UP000507245"/>
    </source>
</evidence>
<dbReference type="Proteomes" id="UP000507245">
    <property type="component" value="Unassembled WGS sequence"/>
</dbReference>
<name>A0A6J5WI95_PRUAR</name>